<dbReference type="EMBL" id="JAMOIL010000049">
    <property type="protein sequence ID" value="MCM0622786.1"/>
    <property type="molecule type" value="Genomic_DNA"/>
</dbReference>
<gene>
    <name evidence="2" type="ORF">M8330_21070</name>
</gene>
<accession>A0A9X2DBN7</accession>
<keyword evidence="1" id="KW-0812">Transmembrane</keyword>
<sequence length="103" mass="10289">MSEQTPDRDLDGPLPLGGPGWGIASLAVGAVALLLSWAGLPAILLGVVGAGLGARGTWLAGRGRATGRGLAVTGWLLNLAATFVAAGALAIEAYLLWRVKTGS</sequence>
<keyword evidence="3" id="KW-1185">Reference proteome</keyword>
<comment type="caution">
    <text evidence="2">The sequence shown here is derived from an EMBL/GenBank/DDBJ whole genome shotgun (WGS) entry which is preliminary data.</text>
</comment>
<dbReference type="RefSeq" id="WP_250828947.1">
    <property type="nucleotide sequence ID" value="NZ_JAMOIL010000049.1"/>
</dbReference>
<keyword evidence="1" id="KW-1133">Transmembrane helix</keyword>
<name>A0A9X2DBN7_9ACTN</name>
<proteinExistence type="predicted"/>
<evidence type="ECO:0000256" key="1">
    <source>
        <dbReference type="SAM" id="Phobius"/>
    </source>
</evidence>
<evidence type="ECO:0000313" key="2">
    <source>
        <dbReference type="EMBL" id="MCM0622786.1"/>
    </source>
</evidence>
<evidence type="ECO:0000313" key="3">
    <source>
        <dbReference type="Proteomes" id="UP001139485"/>
    </source>
</evidence>
<keyword evidence="1" id="KW-0472">Membrane</keyword>
<dbReference type="Proteomes" id="UP001139485">
    <property type="component" value="Unassembled WGS sequence"/>
</dbReference>
<organism evidence="2 3">
    <name type="scientific">Nocardioides bruguierae</name>
    <dbReference type="NCBI Taxonomy" id="2945102"/>
    <lineage>
        <taxon>Bacteria</taxon>
        <taxon>Bacillati</taxon>
        <taxon>Actinomycetota</taxon>
        <taxon>Actinomycetes</taxon>
        <taxon>Propionibacteriales</taxon>
        <taxon>Nocardioidaceae</taxon>
        <taxon>Nocardioides</taxon>
    </lineage>
</organism>
<reference evidence="2" key="1">
    <citation type="submission" date="2022-05" db="EMBL/GenBank/DDBJ databases">
        <authorList>
            <person name="Tuo L."/>
        </authorList>
    </citation>
    <scope>NUCLEOTIDE SEQUENCE</scope>
    <source>
        <strain evidence="2">BSK12Z-4</strain>
    </source>
</reference>
<feature type="transmembrane region" description="Helical" evidence="1">
    <location>
        <begin position="74"/>
        <end position="97"/>
    </location>
</feature>
<protein>
    <recommendedName>
        <fullName evidence="4">DUF4190 domain-containing protein</fullName>
    </recommendedName>
</protein>
<feature type="transmembrane region" description="Helical" evidence="1">
    <location>
        <begin position="20"/>
        <end position="53"/>
    </location>
</feature>
<dbReference type="AlphaFoldDB" id="A0A9X2DBN7"/>
<evidence type="ECO:0008006" key="4">
    <source>
        <dbReference type="Google" id="ProtNLM"/>
    </source>
</evidence>